<feature type="region of interest" description="Disordered" evidence="1">
    <location>
        <begin position="337"/>
        <end position="364"/>
    </location>
</feature>
<evidence type="ECO:0000313" key="2">
    <source>
        <dbReference type="EMBL" id="KAG2451054.1"/>
    </source>
</evidence>
<keyword evidence="3" id="KW-1185">Reference proteome</keyword>
<dbReference type="PANTHER" id="PTHR24216:SF65">
    <property type="entry name" value="PAXILLIN-LIKE PROTEIN 1"/>
    <property type="match status" value="1"/>
</dbReference>
<dbReference type="EMBL" id="JAEHOD010000009">
    <property type="protein sequence ID" value="KAG2451054.1"/>
    <property type="molecule type" value="Genomic_DNA"/>
</dbReference>
<organism evidence="2 3">
    <name type="scientific">Chlamydomonas schloesseri</name>
    <dbReference type="NCBI Taxonomy" id="2026947"/>
    <lineage>
        <taxon>Eukaryota</taxon>
        <taxon>Viridiplantae</taxon>
        <taxon>Chlorophyta</taxon>
        <taxon>core chlorophytes</taxon>
        <taxon>Chlorophyceae</taxon>
        <taxon>CS clade</taxon>
        <taxon>Chlamydomonadales</taxon>
        <taxon>Chlamydomonadaceae</taxon>
        <taxon>Chlamydomonas</taxon>
    </lineage>
</organism>
<proteinExistence type="predicted"/>
<feature type="compositionally biased region" description="Pro residues" evidence="1">
    <location>
        <begin position="150"/>
        <end position="168"/>
    </location>
</feature>
<sequence length="701" mass="73908">MYWVGPAAEAEVACNKDPTCVVWDNAGYNVLGRISEFATVSNGRCTYVKVGNWGNSRYGCSCQTTYSVYDLKYSGCTETDRPGQPCPPSPALPPPRSSSPPSPALPPPRSSSPPTPALPPPRSSSPPSPALPPPRSSSPPLPPSTRFSSPPSPALPPPRSSSPPPPQPIKSSPPRSQPPPPDDDDDLGASSFEYSPPPMDVGCPDKKGYILLVDTNYQGNSRAKGGQLWPAVKAEKLCTADPSCIAWNDWGYYLNSGGVQLYYPYDNMCTYVKDSGWGSSSCNCRPNYEVDGQTYAGCTEYGSSGKPWCVPTSSCTKPDFTHPTYKVPAINCTKGPGISKAPPRPPQPQPPPPSPPLPPPPSPPKVCPPKTGYVGLSSTDWRIVRGTGLYYNVSSAALAEARCNADPSCAVWDTDAYYGTGILSYYIPDSSGLCTYVKADGWGSSSCSCLNTYSINGFTYSGCTQAEGRDRPWCVTGAKCLTPDAIRSGTGQPLIYCTKGPSIAFRSPPPSPRWSDTAAALACQAAGFKGGWAVRTDGSAGAYANVKVSDPNVVVNVDCPRGAPSSSCTAVLYTGAPGMCTSMSAMYCTDRLPPAPPLPPMPPTPPPPAPLPEFCIRFNEPIYALGAETVAELKENRPHGTIWFEKGPAGTRNGVVQVSWCGFKGSVSTAASDLKVAGEVTSNVPASTSTSTVNPLMMMAL</sequence>
<dbReference type="AlphaFoldDB" id="A0A835WPK9"/>
<dbReference type="PANTHER" id="PTHR24216">
    <property type="entry name" value="PAXILLIN-RELATED"/>
    <property type="match status" value="1"/>
</dbReference>
<dbReference type="Proteomes" id="UP000613740">
    <property type="component" value="Unassembled WGS sequence"/>
</dbReference>
<feature type="compositionally biased region" description="Pro residues" evidence="1">
    <location>
        <begin position="342"/>
        <end position="364"/>
    </location>
</feature>
<evidence type="ECO:0000256" key="1">
    <source>
        <dbReference type="SAM" id="MobiDB-lite"/>
    </source>
</evidence>
<gene>
    <name evidence="2" type="ORF">HYH02_004322</name>
</gene>
<accession>A0A835WPK9</accession>
<feature type="region of interest" description="Disordered" evidence="1">
    <location>
        <begin position="78"/>
        <end position="199"/>
    </location>
</feature>
<reference evidence="2" key="1">
    <citation type="journal article" date="2020" name="bioRxiv">
        <title>Comparative genomics of Chlamydomonas.</title>
        <authorList>
            <person name="Craig R.J."/>
            <person name="Hasan A.R."/>
            <person name="Ness R.W."/>
            <person name="Keightley P.D."/>
        </authorList>
    </citation>
    <scope>NUCLEOTIDE SEQUENCE</scope>
    <source>
        <strain evidence="2">CCAP 11/173</strain>
    </source>
</reference>
<feature type="compositionally biased region" description="Pro residues" evidence="1">
    <location>
        <begin position="84"/>
        <end position="143"/>
    </location>
</feature>
<comment type="caution">
    <text evidence="2">The sequence shown here is derived from an EMBL/GenBank/DDBJ whole genome shotgun (WGS) entry which is preliminary data.</text>
</comment>
<name>A0A835WPK9_9CHLO</name>
<dbReference type="OrthoDB" id="561546at2759"/>
<evidence type="ECO:0000313" key="3">
    <source>
        <dbReference type="Proteomes" id="UP000613740"/>
    </source>
</evidence>
<protein>
    <submittedName>
        <fullName evidence="2">Uncharacterized protein</fullName>
    </submittedName>
</protein>